<sequence>MFKNAYGRQRVLALRCNNASASSVDARRSEGGKYICSVALPSEEALANKRCPRSEQEGKGASSLAGAFAAQKYRDTPRRAPVLYIYPRYPLLCLSFALQLILQNC</sequence>
<evidence type="ECO:0000256" key="1">
    <source>
        <dbReference type="SAM" id="Phobius"/>
    </source>
</evidence>
<keyword evidence="1" id="KW-0472">Membrane</keyword>
<name>A0A6A5RIA6_9PLEO</name>
<protein>
    <submittedName>
        <fullName evidence="2">Uncharacterized protein</fullName>
    </submittedName>
</protein>
<reference evidence="2" key="1">
    <citation type="journal article" date="2020" name="Stud. Mycol.">
        <title>101 Dothideomycetes genomes: a test case for predicting lifestyles and emergence of pathogens.</title>
        <authorList>
            <person name="Haridas S."/>
            <person name="Albert R."/>
            <person name="Binder M."/>
            <person name="Bloem J."/>
            <person name="Labutti K."/>
            <person name="Salamov A."/>
            <person name="Andreopoulos B."/>
            <person name="Baker S."/>
            <person name="Barry K."/>
            <person name="Bills G."/>
            <person name="Bluhm B."/>
            <person name="Cannon C."/>
            <person name="Castanera R."/>
            <person name="Culley D."/>
            <person name="Daum C."/>
            <person name="Ezra D."/>
            <person name="Gonzalez J."/>
            <person name="Henrissat B."/>
            <person name="Kuo A."/>
            <person name="Liang C."/>
            <person name="Lipzen A."/>
            <person name="Lutzoni F."/>
            <person name="Magnuson J."/>
            <person name="Mondo S."/>
            <person name="Nolan M."/>
            <person name="Ohm R."/>
            <person name="Pangilinan J."/>
            <person name="Park H.-J."/>
            <person name="Ramirez L."/>
            <person name="Alfaro M."/>
            <person name="Sun H."/>
            <person name="Tritt A."/>
            <person name="Yoshinaga Y."/>
            <person name="Zwiers L.-H."/>
            <person name="Turgeon B."/>
            <person name="Goodwin S."/>
            <person name="Spatafora J."/>
            <person name="Crous P."/>
            <person name="Grigoriev I."/>
        </authorList>
    </citation>
    <scope>NUCLEOTIDE SEQUENCE</scope>
    <source>
        <strain evidence="2">CBS 183.55</strain>
    </source>
</reference>
<dbReference type="GeneID" id="54345833"/>
<dbReference type="Proteomes" id="UP000800082">
    <property type="component" value="Unassembled WGS sequence"/>
</dbReference>
<dbReference type="AlphaFoldDB" id="A0A6A5RIA6"/>
<keyword evidence="1" id="KW-1133">Transmembrane helix</keyword>
<feature type="transmembrane region" description="Helical" evidence="1">
    <location>
        <begin position="82"/>
        <end position="102"/>
    </location>
</feature>
<proteinExistence type="predicted"/>
<dbReference type="EMBL" id="ML978975">
    <property type="protein sequence ID" value="KAF1926824.1"/>
    <property type="molecule type" value="Genomic_DNA"/>
</dbReference>
<gene>
    <name evidence="2" type="ORF">M421DRAFT_207613</name>
</gene>
<keyword evidence="3" id="KW-1185">Reference proteome</keyword>
<organism evidence="2 3">
    <name type="scientific">Didymella exigua CBS 183.55</name>
    <dbReference type="NCBI Taxonomy" id="1150837"/>
    <lineage>
        <taxon>Eukaryota</taxon>
        <taxon>Fungi</taxon>
        <taxon>Dikarya</taxon>
        <taxon>Ascomycota</taxon>
        <taxon>Pezizomycotina</taxon>
        <taxon>Dothideomycetes</taxon>
        <taxon>Pleosporomycetidae</taxon>
        <taxon>Pleosporales</taxon>
        <taxon>Pleosporineae</taxon>
        <taxon>Didymellaceae</taxon>
        <taxon>Didymella</taxon>
    </lineage>
</organism>
<dbReference type="RefSeq" id="XP_033447076.1">
    <property type="nucleotide sequence ID" value="XM_033588186.1"/>
</dbReference>
<evidence type="ECO:0000313" key="2">
    <source>
        <dbReference type="EMBL" id="KAF1926824.1"/>
    </source>
</evidence>
<accession>A0A6A5RIA6</accession>
<evidence type="ECO:0000313" key="3">
    <source>
        <dbReference type="Proteomes" id="UP000800082"/>
    </source>
</evidence>
<keyword evidence="1" id="KW-0812">Transmembrane</keyword>